<dbReference type="Proteomes" id="UP000271098">
    <property type="component" value="Unassembled WGS sequence"/>
</dbReference>
<keyword evidence="2" id="KW-1185">Reference proteome</keyword>
<dbReference type="EMBL" id="UYRT01092323">
    <property type="protein sequence ID" value="VDN37998.1"/>
    <property type="molecule type" value="Genomic_DNA"/>
</dbReference>
<reference evidence="3" key="1">
    <citation type="submission" date="2016-06" db="UniProtKB">
        <authorList>
            <consortium name="WormBaseParasite"/>
        </authorList>
    </citation>
    <scope>IDENTIFICATION</scope>
</reference>
<protein>
    <submittedName>
        <fullName evidence="3">Transposase</fullName>
    </submittedName>
</protein>
<gene>
    <name evidence="1" type="ORF">GPUH_LOCUS21322</name>
</gene>
<organism evidence="3">
    <name type="scientific">Gongylonema pulchrum</name>
    <dbReference type="NCBI Taxonomy" id="637853"/>
    <lineage>
        <taxon>Eukaryota</taxon>
        <taxon>Metazoa</taxon>
        <taxon>Ecdysozoa</taxon>
        <taxon>Nematoda</taxon>
        <taxon>Chromadorea</taxon>
        <taxon>Rhabditida</taxon>
        <taxon>Spirurina</taxon>
        <taxon>Spiruromorpha</taxon>
        <taxon>Spiruroidea</taxon>
        <taxon>Gongylonematidae</taxon>
        <taxon>Gongylonema</taxon>
    </lineage>
</organism>
<accession>A0A183EK31</accession>
<proteinExistence type="predicted"/>
<dbReference type="AlphaFoldDB" id="A0A183EK31"/>
<name>A0A183EK31_9BILA</name>
<evidence type="ECO:0000313" key="3">
    <source>
        <dbReference type="WBParaSite" id="GPUH_0002134801-mRNA-1"/>
    </source>
</evidence>
<sequence length="64" mass="7777">MEWMMPHPPTVLEDKQWRKLMQIEKTEDRVAYLRAYARDVFRDGLREEKRKALGEAHNAMLDFQ</sequence>
<dbReference type="WBParaSite" id="GPUH_0002134801-mRNA-1">
    <property type="protein sequence ID" value="GPUH_0002134801-mRNA-1"/>
    <property type="gene ID" value="GPUH_0002134801"/>
</dbReference>
<evidence type="ECO:0000313" key="2">
    <source>
        <dbReference type="Proteomes" id="UP000271098"/>
    </source>
</evidence>
<reference evidence="1 2" key="2">
    <citation type="submission" date="2018-11" db="EMBL/GenBank/DDBJ databases">
        <authorList>
            <consortium name="Pathogen Informatics"/>
        </authorList>
    </citation>
    <scope>NUCLEOTIDE SEQUENCE [LARGE SCALE GENOMIC DNA]</scope>
</reference>
<evidence type="ECO:0000313" key="1">
    <source>
        <dbReference type="EMBL" id="VDN37998.1"/>
    </source>
</evidence>